<dbReference type="Pfam" id="PF02253">
    <property type="entry name" value="PLA1"/>
    <property type="match status" value="1"/>
</dbReference>
<evidence type="ECO:0000256" key="8">
    <source>
        <dbReference type="ARBA" id="ARBA00022452"/>
    </source>
</evidence>
<name>A0A9Q8Q2M9_9GAMM</name>
<dbReference type="Proteomes" id="UP000829116">
    <property type="component" value="Chromosome"/>
</dbReference>
<dbReference type="InterPro" id="IPR036541">
    <property type="entry name" value="PLipase_A1_sf"/>
</dbReference>
<evidence type="ECO:0000256" key="14">
    <source>
        <dbReference type="ARBA" id="ARBA00022963"/>
    </source>
</evidence>
<evidence type="ECO:0000256" key="3">
    <source>
        <dbReference type="ARBA" id="ARBA00010525"/>
    </source>
</evidence>
<keyword evidence="12 18" id="KW-0378">Hydrolase</keyword>
<proteinExistence type="inferred from homology"/>
<dbReference type="RefSeq" id="WP_047254953.1">
    <property type="nucleotide sequence ID" value="NZ_CAWMFK010000027.1"/>
</dbReference>
<evidence type="ECO:0000256" key="2">
    <source>
        <dbReference type="ARBA" id="ARBA00001604"/>
    </source>
</evidence>
<dbReference type="AlphaFoldDB" id="A0A9Q8Q2M9"/>
<dbReference type="InterPro" id="IPR003187">
    <property type="entry name" value="PLipase_A1"/>
</dbReference>
<evidence type="ECO:0000256" key="17">
    <source>
        <dbReference type="ARBA" id="ARBA00023237"/>
    </source>
</evidence>
<comment type="similarity">
    <text evidence="3 18">Belongs to the phospholipase A1 family.</text>
</comment>
<evidence type="ECO:0000313" key="20">
    <source>
        <dbReference type="Proteomes" id="UP000829116"/>
    </source>
</evidence>
<dbReference type="GO" id="GO:0004623">
    <property type="term" value="F:phospholipase A2 activity"/>
    <property type="evidence" value="ECO:0007669"/>
    <property type="project" value="UniProtKB-EC"/>
</dbReference>
<keyword evidence="13 18" id="KW-0106">Calcium</keyword>
<dbReference type="GO" id="GO:0009279">
    <property type="term" value="C:cell outer membrane"/>
    <property type="evidence" value="ECO:0007669"/>
    <property type="project" value="UniProtKB-SubCell"/>
</dbReference>
<dbReference type="PANTHER" id="PTHR40457">
    <property type="entry name" value="PHOSPHOLIPASE A1"/>
    <property type="match status" value="1"/>
</dbReference>
<evidence type="ECO:0000313" key="19">
    <source>
        <dbReference type="EMBL" id="UNH30568.1"/>
    </source>
</evidence>
<keyword evidence="9" id="KW-0812">Transmembrane</keyword>
<feature type="chain" id="PRO_5041747189" description="Phospholipase A1" evidence="18">
    <location>
        <begin position="21"/>
        <end position="299"/>
    </location>
</feature>
<comment type="catalytic activity">
    <reaction evidence="2 18">
        <text>a 1,2-diacyl-sn-glycero-3-phosphocholine + H2O = a 1-acyl-sn-glycero-3-phosphocholine + a fatty acid + H(+)</text>
        <dbReference type="Rhea" id="RHEA:15801"/>
        <dbReference type="ChEBI" id="CHEBI:15377"/>
        <dbReference type="ChEBI" id="CHEBI:15378"/>
        <dbReference type="ChEBI" id="CHEBI:28868"/>
        <dbReference type="ChEBI" id="CHEBI:57643"/>
        <dbReference type="ChEBI" id="CHEBI:58168"/>
        <dbReference type="EC" id="3.1.1.4"/>
    </reaction>
</comment>
<dbReference type="EC" id="3.1.1.4" evidence="6 18"/>
<evidence type="ECO:0000256" key="7">
    <source>
        <dbReference type="ARBA" id="ARBA00021726"/>
    </source>
</evidence>
<accession>A0A9Q8Q2M9</accession>
<evidence type="ECO:0000256" key="5">
    <source>
        <dbReference type="ARBA" id="ARBA00013179"/>
    </source>
</evidence>
<keyword evidence="16" id="KW-0472">Membrane</keyword>
<dbReference type="NCBIfam" id="NF008031">
    <property type="entry name" value="PRK10763.1"/>
    <property type="match status" value="1"/>
</dbReference>
<evidence type="ECO:0000256" key="18">
    <source>
        <dbReference type="RuleBase" id="RU366027"/>
    </source>
</evidence>
<keyword evidence="10 18" id="KW-0479">Metal-binding</keyword>
<evidence type="ECO:0000256" key="10">
    <source>
        <dbReference type="ARBA" id="ARBA00022723"/>
    </source>
</evidence>
<keyword evidence="8" id="KW-1134">Transmembrane beta strand</keyword>
<evidence type="ECO:0000256" key="13">
    <source>
        <dbReference type="ARBA" id="ARBA00022837"/>
    </source>
</evidence>
<dbReference type="GeneID" id="79718537"/>
<comment type="subunit">
    <text evidence="4 18">Homodimer; dimerization is reversible, and the dimeric form is the active one.</text>
</comment>
<evidence type="ECO:0000256" key="16">
    <source>
        <dbReference type="ARBA" id="ARBA00023136"/>
    </source>
</evidence>
<comment type="catalytic activity">
    <reaction evidence="1 18">
        <text>a 1,2-diacyl-sn-glycero-3-phosphocholine + H2O = a 2-acyl-sn-glycero-3-phosphocholine + a fatty acid + H(+)</text>
        <dbReference type="Rhea" id="RHEA:18689"/>
        <dbReference type="ChEBI" id="CHEBI:15377"/>
        <dbReference type="ChEBI" id="CHEBI:15378"/>
        <dbReference type="ChEBI" id="CHEBI:28868"/>
        <dbReference type="ChEBI" id="CHEBI:57643"/>
        <dbReference type="ChEBI" id="CHEBI:57875"/>
        <dbReference type="EC" id="3.1.1.32"/>
    </reaction>
</comment>
<evidence type="ECO:0000256" key="11">
    <source>
        <dbReference type="ARBA" id="ARBA00022729"/>
    </source>
</evidence>
<gene>
    <name evidence="19" type="primary">pldA</name>
    <name evidence="19" type="ORF">MNY72_14770</name>
</gene>
<dbReference type="EC" id="3.1.1.32" evidence="5 18"/>
<protein>
    <recommendedName>
        <fullName evidence="7 18">Phospholipase A1</fullName>
        <ecNumber evidence="5 18">3.1.1.32</ecNumber>
        <ecNumber evidence="6 18">3.1.1.4</ecNumber>
    </recommendedName>
    <alternativeName>
        <fullName evidence="18">Phosphatidylcholine 1-acylhydrolase</fullName>
    </alternativeName>
</protein>
<keyword evidence="17 18" id="KW-0998">Cell outer membrane</keyword>
<reference evidence="19" key="1">
    <citation type="submission" date="2022-03" db="EMBL/GenBank/DDBJ databases">
        <title>ESBL-producing Moellerella wisconsensis and Escherichia marmotae isolated from wild game meat.</title>
        <authorList>
            <person name="Biggel M."/>
        </authorList>
    </citation>
    <scope>NUCLEOTIDE SEQUENCE</scope>
    <source>
        <strain evidence="19">W51</strain>
    </source>
</reference>
<evidence type="ECO:0000256" key="4">
    <source>
        <dbReference type="ARBA" id="ARBA00011702"/>
    </source>
</evidence>
<evidence type="ECO:0000256" key="15">
    <source>
        <dbReference type="ARBA" id="ARBA00023098"/>
    </source>
</evidence>
<dbReference type="GO" id="GO:0005509">
    <property type="term" value="F:calcium ion binding"/>
    <property type="evidence" value="ECO:0007669"/>
    <property type="project" value="TreeGrafter"/>
</dbReference>
<comment type="function">
    <text evidence="18">Hydrolysis of phosphatidylcholine with phospholipase A2 (EC 3.1.1.4) and phospholipase A1 (EC 3.1.1.32) activities.</text>
</comment>
<dbReference type="GO" id="GO:0008970">
    <property type="term" value="F:phospholipase A1 activity"/>
    <property type="evidence" value="ECO:0007669"/>
    <property type="project" value="UniProtKB-EC"/>
</dbReference>
<sequence>MHALRNLISVALFWPIVLFAAQNPDQETDQPQTSNNSTMIRGSILSGLMQNYDNPFVLYPYESNYIIYTYTSDLNKQAIKSYDWGKDALDDEVKFQLSLAFPLWRGIAGDNSVLAASYTQRSWWQLSNKKESSPFRETNYEPQLFIGWLTDYQFAGWTFREIETGFNHESNGRSDPTSRSWNRIYARFMAQKGDWQVDLKPWYRLNESRGSDDNPDINKYMGYYRLKVGYALDDKNVITVTSRYNWNTGYGAAELGWSYPLTKHVRLYSQLFSGYGESMIDYNFRQTRIGLGIMLNDIM</sequence>
<evidence type="ECO:0000256" key="1">
    <source>
        <dbReference type="ARBA" id="ARBA00000111"/>
    </source>
</evidence>
<dbReference type="EMBL" id="CP093245">
    <property type="protein sequence ID" value="UNH30568.1"/>
    <property type="molecule type" value="Genomic_DNA"/>
</dbReference>
<dbReference type="SUPFAM" id="SSF56931">
    <property type="entry name" value="Outer membrane phospholipase A (OMPLA)"/>
    <property type="match status" value="1"/>
</dbReference>
<comment type="subcellular location">
    <subcellularLocation>
        <location evidence="18">Cell outer membrane</location>
        <topology evidence="18">Multi-pass membrane protein</topology>
    </subcellularLocation>
    <text evidence="18">One of the very few enzymes located there.</text>
</comment>
<feature type="signal peptide" evidence="18">
    <location>
        <begin position="1"/>
        <end position="20"/>
    </location>
</feature>
<evidence type="ECO:0000256" key="6">
    <source>
        <dbReference type="ARBA" id="ARBA00013278"/>
    </source>
</evidence>
<dbReference type="Gene3D" id="2.40.230.10">
    <property type="entry name" value="Phospholipase A1"/>
    <property type="match status" value="1"/>
</dbReference>
<comment type="cofactor">
    <cofactor evidence="18">
        <name>Ca(2+)</name>
        <dbReference type="ChEBI" id="CHEBI:29108"/>
    </cofactor>
    <text evidence="18">Binds 1 Ca(2+) ion per monomer. In the dimeric form the Ca(2+) is bound by different amino acids with binding of each Ca(2+) shared with ligands coming from each monomer. The Ca(2+) ion may have a role in catalysis.</text>
</comment>
<keyword evidence="15 18" id="KW-0443">Lipid metabolism</keyword>
<dbReference type="CDD" id="cd00541">
    <property type="entry name" value="OMPLA"/>
    <property type="match status" value="1"/>
</dbReference>
<dbReference type="PANTHER" id="PTHR40457:SF1">
    <property type="entry name" value="PHOSPHOLIPASE A1"/>
    <property type="match status" value="1"/>
</dbReference>
<dbReference type="GO" id="GO:0016042">
    <property type="term" value="P:lipid catabolic process"/>
    <property type="evidence" value="ECO:0007669"/>
    <property type="project" value="UniProtKB-KW"/>
</dbReference>
<organism evidence="19 20">
    <name type="scientific">Moellerella wisconsensis</name>
    <dbReference type="NCBI Taxonomy" id="158849"/>
    <lineage>
        <taxon>Bacteria</taxon>
        <taxon>Pseudomonadati</taxon>
        <taxon>Pseudomonadota</taxon>
        <taxon>Gammaproteobacteria</taxon>
        <taxon>Enterobacterales</taxon>
        <taxon>Morganellaceae</taxon>
        <taxon>Moellerella</taxon>
    </lineage>
</organism>
<keyword evidence="11 18" id="KW-0732">Signal</keyword>
<evidence type="ECO:0000256" key="9">
    <source>
        <dbReference type="ARBA" id="ARBA00022692"/>
    </source>
</evidence>
<dbReference type="PRINTS" id="PR01486">
    <property type="entry name" value="PHPHLIPASEA1"/>
</dbReference>
<evidence type="ECO:0000256" key="12">
    <source>
        <dbReference type="ARBA" id="ARBA00022801"/>
    </source>
</evidence>
<keyword evidence="14 18" id="KW-0442">Lipid degradation</keyword>